<evidence type="ECO:0000256" key="1">
    <source>
        <dbReference type="ARBA" id="ARBA00004370"/>
    </source>
</evidence>
<keyword evidence="6" id="KW-1185">Reference proteome</keyword>
<protein>
    <recommendedName>
        <fullName evidence="7">Microsomal glutathione S-transferase 3</fullName>
    </recommendedName>
</protein>
<dbReference type="InterPro" id="IPR001129">
    <property type="entry name" value="Membr-assoc_MAPEG"/>
</dbReference>
<sequence length="150" mass="16684">MSLSLSAPLSLYSIPVVWFVGFFPTIQKGALVNQTVGYNNVAPRGNVARLTEKHPEIAARAARMESAHMNGNETFPLWAIAILAANYAQIDNYTLNIAALSYTAFRILYNWVYINQKTQVQGYMRTLVWTIGIAHPIVLLFKAANAIRLA</sequence>
<reference evidence="5" key="1">
    <citation type="submission" date="2018-04" db="EMBL/GenBank/DDBJ databases">
        <title>Whole genome sequencing of Hypsizygus marmoreus.</title>
        <authorList>
            <person name="Choi I.-G."/>
            <person name="Min B."/>
            <person name="Kim J.-G."/>
            <person name="Kim S."/>
            <person name="Oh Y.-L."/>
            <person name="Kong W.-S."/>
            <person name="Park H."/>
            <person name="Jeong J."/>
            <person name="Song E.-S."/>
        </authorList>
    </citation>
    <scope>NUCLEOTIDE SEQUENCE [LARGE SCALE GENOMIC DNA]</scope>
    <source>
        <strain evidence="5">51987-8</strain>
    </source>
</reference>
<dbReference type="Proteomes" id="UP000076154">
    <property type="component" value="Unassembled WGS sequence"/>
</dbReference>
<keyword evidence="3" id="KW-1133">Transmembrane helix</keyword>
<dbReference type="EMBL" id="LUEZ02000013">
    <property type="protein sequence ID" value="RDB27850.1"/>
    <property type="molecule type" value="Genomic_DNA"/>
</dbReference>
<dbReference type="Pfam" id="PF01124">
    <property type="entry name" value="MAPEG"/>
    <property type="match status" value="1"/>
</dbReference>
<evidence type="ECO:0000313" key="5">
    <source>
        <dbReference type="EMBL" id="RDB27850.1"/>
    </source>
</evidence>
<accession>A0A369K2Y5</accession>
<evidence type="ECO:0000256" key="4">
    <source>
        <dbReference type="ARBA" id="ARBA00023136"/>
    </source>
</evidence>
<comment type="subcellular location">
    <subcellularLocation>
        <location evidence="1">Membrane</location>
    </subcellularLocation>
</comment>
<name>A0A369K2Y5_HYPMA</name>
<dbReference type="PANTHER" id="PTHR35371">
    <property type="entry name" value="INNER MEMBRANE PROTEIN"/>
    <property type="match status" value="1"/>
</dbReference>
<dbReference type="Gene3D" id="1.20.120.550">
    <property type="entry name" value="Membrane associated eicosanoid/glutathione metabolism-like domain"/>
    <property type="match status" value="1"/>
</dbReference>
<keyword evidence="2" id="KW-0812">Transmembrane</keyword>
<evidence type="ECO:0000256" key="3">
    <source>
        <dbReference type="ARBA" id="ARBA00022989"/>
    </source>
</evidence>
<organism evidence="5 6">
    <name type="scientific">Hypsizygus marmoreus</name>
    <name type="common">White beech mushroom</name>
    <name type="synonym">Agaricus marmoreus</name>
    <dbReference type="NCBI Taxonomy" id="39966"/>
    <lineage>
        <taxon>Eukaryota</taxon>
        <taxon>Fungi</taxon>
        <taxon>Dikarya</taxon>
        <taxon>Basidiomycota</taxon>
        <taxon>Agaricomycotina</taxon>
        <taxon>Agaricomycetes</taxon>
        <taxon>Agaricomycetidae</taxon>
        <taxon>Agaricales</taxon>
        <taxon>Tricholomatineae</taxon>
        <taxon>Lyophyllaceae</taxon>
        <taxon>Hypsizygus</taxon>
    </lineage>
</organism>
<proteinExistence type="predicted"/>
<dbReference type="GO" id="GO:0016020">
    <property type="term" value="C:membrane"/>
    <property type="evidence" value="ECO:0007669"/>
    <property type="project" value="UniProtKB-SubCell"/>
</dbReference>
<evidence type="ECO:0008006" key="7">
    <source>
        <dbReference type="Google" id="ProtNLM"/>
    </source>
</evidence>
<dbReference type="AlphaFoldDB" id="A0A369K2Y5"/>
<dbReference type="PANTHER" id="PTHR35371:SF1">
    <property type="entry name" value="BLR7753 PROTEIN"/>
    <property type="match status" value="1"/>
</dbReference>
<dbReference type="InterPro" id="IPR023352">
    <property type="entry name" value="MAPEG-like_dom_sf"/>
</dbReference>
<keyword evidence="4" id="KW-0472">Membrane</keyword>
<dbReference type="InParanoid" id="A0A369K2Y5"/>
<evidence type="ECO:0000313" key="6">
    <source>
        <dbReference type="Proteomes" id="UP000076154"/>
    </source>
</evidence>
<dbReference type="OrthoDB" id="2122304at2759"/>
<dbReference type="SUPFAM" id="SSF161084">
    <property type="entry name" value="MAPEG domain-like"/>
    <property type="match status" value="1"/>
</dbReference>
<comment type="caution">
    <text evidence="5">The sequence shown here is derived from an EMBL/GenBank/DDBJ whole genome shotgun (WGS) entry which is preliminary data.</text>
</comment>
<gene>
    <name evidence="5" type="ORF">Hypma_002139</name>
</gene>
<evidence type="ECO:0000256" key="2">
    <source>
        <dbReference type="ARBA" id="ARBA00022692"/>
    </source>
</evidence>